<comment type="caution">
    <text evidence="2">The sequence shown here is derived from an EMBL/GenBank/DDBJ whole genome shotgun (WGS) entry which is preliminary data.</text>
</comment>
<name>A0ABU2KYT3_9ACTN</name>
<sequence length="168" mass="17845">MKFGHVDPAEPPAEDGTEAFAHPGGEPSAEPVADDAPEAAEHDENTGPDDEAEAGRDADQDPQARLKASTRRLASQVKLGAEQIDDSLTKLARQVADLRMAEIGQHPVQHPSVFRADRFSAGRTGSREGAEGSAPSARPESAETGRSASGRTVEPNAYGERPSIRDRR</sequence>
<accession>A0ABU2KYT3</accession>
<dbReference type="EMBL" id="JAVREK010000022">
    <property type="protein sequence ID" value="MDT0304228.1"/>
    <property type="molecule type" value="Genomic_DNA"/>
</dbReference>
<reference evidence="3" key="1">
    <citation type="submission" date="2023-07" db="EMBL/GenBank/DDBJ databases">
        <title>30 novel species of actinomycetes from the DSMZ collection.</title>
        <authorList>
            <person name="Nouioui I."/>
        </authorList>
    </citation>
    <scope>NUCLEOTIDE SEQUENCE [LARGE SCALE GENOMIC DNA]</scope>
    <source>
        <strain evidence="3">DSM 45055</strain>
    </source>
</reference>
<feature type="region of interest" description="Disordered" evidence="1">
    <location>
        <begin position="1"/>
        <end position="71"/>
    </location>
</feature>
<feature type="compositionally biased region" description="Basic and acidic residues" evidence="1">
    <location>
        <begin position="53"/>
        <end position="64"/>
    </location>
</feature>
<evidence type="ECO:0000313" key="2">
    <source>
        <dbReference type="EMBL" id="MDT0304228.1"/>
    </source>
</evidence>
<keyword evidence="3" id="KW-1185">Reference proteome</keyword>
<evidence type="ECO:0000313" key="3">
    <source>
        <dbReference type="Proteomes" id="UP001183226"/>
    </source>
</evidence>
<protein>
    <submittedName>
        <fullName evidence="2">Uncharacterized protein</fullName>
    </submittedName>
</protein>
<evidence type="ECO:0000256" key="1">
    <source>
        <dbReference type="SAM" id="MobiDB-lite"/>
    </source>
</evidence>
<dbReference type="Proteomes" id="UP001183226">
    <property type="component" value="Unassembled WGS sequence"/>
</dbReference>
<proteinExistence type="predicted"/>
<organism evidence="2 3">
    <name type="scientific">Streptomonospora wellingtoniae</name>
    <dbReference type="NCBI Taxonomy" id="3075544"/>
    <lineage>
        <taxon>Bacteria</taxon>
        <taxon>Bacillati</taxon>
        <taxon>Actinomycetota</taxon>
        <taxon>Actinomycetes</taxon>
        <taxon>Streptosporangiales</taxon>
        <taxon>Nocardiopsidaceae</taxon>
        <taxon>Streptomonospora</taxon>
    </lineage>
</organism>
<dbReference type="RefSeq" id="WP_311546720.1">
    <property type="nucleotide sequence ID" value="NZ_JAVREK010000022.1"/>
</dbReference>
<feature type="region of interest" description="Disordered" evidence="1">
    <location>
        <begin position="102"/>
        <end position="168"/>
    </location>
</feature>
<feature type="compositionally biased region" description="Basic and acidic residues" evidence="1">
    <location>
        <begin position="115"/>
        <end position="130"/>
    </location>
</feature>
<gene>
    <name evidence="2" type="ORF">RM446_19085</name>
</gene>